<accession>A0A5J5D2E0</accession>
<keyword evidence="2 4" id="KW-0862">Zinc</keyword>
<dbReference type="GO" id="GO:0046872">
    <property type="term" value="F:metal ion binding"/>
    <property type="evidence" value="ECO:0007669"/>
    <property type="project" value="UniProtKB-KW"/>
</dbReference>
<feature type="region of interest" description="Disordered" evidence="5">
    <location>
        <begin position="78"/>
        <end position="434"/>
    </location>
</feature>
<evidence type="ECO:0000313" key="7">
    <source>
        <dbReference type="EMBL" id="KAA8588177.1"/>
    </source>
</evidence>
<dbReference type="SUPFAM" id="SSF57716">
    <property type="entry name" value="Glucocorticoid receptor-like (DNA-binding domain)"/>
    <property type="match status" value="1"/>
</dbReference>
<feature type="compositionally biased region" description="Basic and acidic residues" evidence="5">
    <location>
        <begin position="543"/>
        <end position="561"/>
    </location>
</feature>
<organism evidence="7 8">
    <name type="scientific">Etheostoma spectabile</name>
    <name type="common">orangethroat darter</name>
    <dbReference type="NCBI Taxonomy" id="54343"/>
    <lineage>
        <taxon>Eukaryota</taxon>
        <taxon>Metazoa</taxon>
        <taxon>Chordata</taxon>
        <taxon>Craniata</taxon>
        <taxon>Vertebrata</taxon>
        <taxon>Euteleostomi</taxon>
        <taxon>Actinopterygii</taxon>
        <taxon>Neopterygii</taxon>
        <taxon>Teleostei</taxon>
        <taxon>Neoteleostei</taxon>
        <taxon>Acanthomorphata</taxon>
        <taxon>Eupercaria</taxon>
        <taxon>Perciformes</taxon>
        <taxon>Percoidei</taxon>
        <taxon>Percidae</taxon>
        <taxon>Etheostomatinae</taxon>
        <taxon>Etheostoma</taxon>
    </lineage>
</organism>
<dbReference type="GO" id="GO:0001725">
    <property type="term" value="C:stress fiber"/>
    <property type="evidence" value="ECO:0007669"/>
    <property type="project" value="TreeGrafter"/>
</dbReference>
<keyword evidence="3 4" id="KW-0440">LIM domain</keyword>
<feature type="compositionally biased region" description="Basic and acidic residues" evidence="5">
    <location>
        <begin position="511"/>
        <end position="521"/>
    </location>
</feature>
<dbReference type="GO" id="GO:0007015">
    <property type="term" value="P:actin filament organization"/>
    <property type="evidence" value="ECO:0007669"/>
    <property type="project" value="TreeGrafter"/>
</dbReference>
<dbReference type="Pfam" id="PF00412">
    <property type="entry name" value="LIM"/>
    <property type="match status" value="1"/>
</dbReference>
<protein>
    <recommendedName>
        <fullName evidence="6">LIM zinc-binding domain-containing protein</fullName>
    </recommendedName>
</protein>
<feature type="compositionally biased region" description="Basic and acidic residues" evidence="5">
    <location>
        <begin position="349"/>
        <end position="370"/>
    </location>
</feature>
<feature type="compositionally biased region" description="Polar residues" evidence="5">
    <location>
        <begin position="317"/>
        <end position="347"/>
    </location>
</feature>
<evidence type="ECO:0000256" key="2">
    <source>
        <dbReference type="ARBA" id="ARBA00022833"/>
    </source>
</evidence>
<reference evidence="7 8" key="1">
    <citation type="submission" date="2019-08" db="EMBL/GenBank/DDBJ databases">
        <title>A chromosome-level genome assembly, high-density linkage maps, and genome scans reveal the genomic architecture of hybrid incompatibilities underlying speciation via character displacement in darters (Percidae: Etheostominae).</title>
        <authorList>
            <person name="Moran R.L."/>
            <person name="Catchen J.M."/>
            <person name="Fuller R.C."/>
        </authorList>
    </citation>
    <scope>NUCLEOTIDE SEQUENCE [LARGE SCALE GENOMIC DNA]</scope>
    <source>
        <strain evidence="7">EspeVRDwgs_2016</strain>
        <tissue evidence="7">Muscle</tissue>
    </source>
</reference>
<dbReference type="PANTHER" id="PTHR22591:SF3">
    <property type="entry name" value="XIN ACTIN-BINDING REPEAT-CONTAINING 2B"/>
    <property type="match status" value="1"/>
</dbReference>
<feature type="region of interest" description="Disordered" evidence="5">
    <location>
        <begin position="899"/>
        <end position="944"/>
    </location>
</feature>
<dbReference type="InterPro" id="IPR001781">
    <property type="entry name" value="Znf_LIM"/>
</dbReference>
<feature type="compositionally biased region" description="Low complexity" evidence="5">
    <location>
        <begin position="79"/>
        <end position="94"/>
    </location>
</feature>
<feature type="compositionally biased region" description="Polar residues" evidence="5">
    <location>
        <begin position="280"/>
        <end position="289"/>
    </location>
</feature>
<feature type="compositionally biased region" description="Basic and acidic residues" evidence="5">
    <location>
        <begin position="415"/>
        <end position="434"/>
    </location>
</feature>
<dbReference type="GO" id="GO:0051015">
    <property type="term" value="F:actin filament binding"/>
    <property type="evidence" value="ECO:0007669"/>
    <property type="project" value="TreeGrafter"/>
</dbReference>
<feature type="compositionally biased region" description="Basic and acidic residues" evidence="5">
    <location>
        <begin position="128"/>
        <end position="169"/>
    </location>
</feature>
<dbReference type="Proteomes" id="UP000327493">
    <property type="component" value="Chromosome 11"/>
</dbReference>
<dbReference type="PANTHER" id="PTHR22591">
    <property type="entry name" value="XIN"/>
    <property type="match status" value="1"/>
</dbReference>
<dbReference type="AlphaFoldDB" id="A0A5J5D2E0"/>
<keyword evidence="8" id="KW-1185">Reference proteome</keyword>
<dbReference type="PROSITE" id="PS50023">
    <property type="entry name" value="LIM_DOMAIN_2"/>
    <property type="match status" value="1"/>
</dbReference>
<dbReference type="PROSITE" id="PS00478">
    <property type="entry name" value="LIM_DOMAIN_1"/>
    <property type="match status" value="1"/>
</dbReference>
<feature type="compositionally biased region" description="Low complexity" evidence="5">
    <location>
        <begin position="372"/>
        <end position="384"/>
    </location>
</feature>
<evidence type="ECO:0000259" key="6">
    <source>
        <dbReference type="PROSITE" id="PS50023"/>
    </source>
</evidence>
<comment type="caution">
    <text evidence="7">The sequence shown here is derived from an EMBL/GenBank/DDBJ whole genome shotgun (WGS) entry which is preliminary data.</text>
</comment>
<evidence type="ECO:0000256" key="5">
    <source>
        <dbReference type="SAM" id="MobiDB-lite"/>
    </source>
</evidence>
<feature type="compositionally biased region" description="Basic residues" evidence="5">
    <location>
        <begin position="294"/>
        <end position="304"/>
    </location>
</feature>
<evidence type="ECO:0000313" key="8">
    <source>
        <dbReference type="Proteomes" id="UP000327493"/>
    </source>
</evidence>
<feature type="compositionally biased region" description="Basic and acidic residues" evidence="5">
    <location>
        <begin position="175"/>
        <end position="187"/>
    </location>
</feature>
<feature type="compositionally biased region" description="Polar residues" evidence="5">
    <location>
        <begin position="99"/>
        <end position="110"/>
    </location>
</feature>
<evidence type="ECO:0000256" key="4">
    <source>
        <dbReference type="PROSITE-ProRule" id="PRU00125"/>
    </source>
</evidence>
<gene>
    <name evidence="7" type="ORF">FQN60_001371</name>
</gene>
<feature type="region of interest" description="Disordered" evidence="5">
    <location>
        <begin position="590"/>
        <end position="631"/>
    </location>
</feature>
<dbReference type="Gene3D" id="2.10.110.10">
    <property type="entry name" value="Cysteine Rich Protein"/>
    <property type="match status" value="1"/>
</dbReference>
<keyword evidence="1 4" id="KW-0479">Metal-binding</keyword>
<dbReference type="GO" id="GO:0005925">
    <property type="term" value="C:focal adhesion"/>
    <property type="evidence" value="ECO:0007669"/>
    <property type="project" value="TreeGrafter"/>
</dbReference>
<dbReference type="InterPro" id="IPR030072">
    <property type="entry name" value="XIRP1/XIRP2"/>
</dbReference>
<name>A0A5J5D2E0_9PERO</name>
<proteinExistence type="predicted"/>
<dbReference type="EMBL" id="VOFY01000011">
    <property type="protein sequence ID" value="KAA8588177.1"/>
    <property type="molecule type" value="Genomic_DNA"/>
</dbReference>
<evidence type="ECO:0000256" key="3">
    <source>
        <dbReference type="ARBA" id="ARBA00023038"/>
    </source>
</evidence>
<sequence length="1170" mass="130659">MNTALCVHSDSQSYDLSKHVLVANTTHSNVSTCHEKFLTDSTVTLSAKQQIVSNETSKAVSIQKTSSVSAVRQQMHTATQKTVSVSSKQSAQSVMADKAQTSITDVTKTENMMADRKLSKNQKTKSSNKSEDKNEEEMHSEKIHTEENFKSSKSEKKDKNVKSKSPQHDNKKKIDHSPTKNQEKVSEEPMQTEKAATSTNGKESKPNQKVKKSNKRERQVETKSPIESEKQSVSEIVKMEVKEATEVKVISEPKEVKTELKQGIKKDTSSPAAESAPAVTVSTTDSQPETPAPAKKKKKSKKSKGGAQPGQGKKMSTESQTCVVETKTASSEKSYQTQETIAVSQIHKSTKEEQIQVKRESIITESKDDQNTQQEKSVQKQVKGSQKKKGVTVIKQSAEEPLGESMNVPITVTGESEHNERVKSTAERTEESQRQEVQVLISHITEIQRVSENTDSKSVLKTIPDWHLSSESKCELEGSVVESDAQKSKEIISGVRKLAEAKLMHLEDHETMEKHECEPLSEKSFSGGATPRISKISIGSAKIENHTEKKTSHERRKEEVSLSKSVDLRAPSPLLRMRSPSPTFITIESTRRTNSPHRVTPSPTLLHRPPTPPTPPPRRCDTPISRLTRITPSPTFDRAENLARLKDTTAKLSRGVTPPPLLPQQISERKSEIVELPASFHRQIKIESQHVEASRTLIATEKTSLSGEAQQADINSAYVEEDEANISESLYANEIQNKPECHMPIDPYVIDSSDISEPSSVSFKEKREFFEEAQKAEINKTYVRKEPIAIPERLGPDMEDCEAENKNKEKDELPRADLCSLVNKFESPEGNFFIGKELVPHTEWLHNETESTDDDKEKEDILEQEMPTFDIQDIKNVFELGEESSSLRKLKKDWEETVSSLSETTADTSKRESPPETKRGSPQSSPLPPQKTEVETVPAEPSAFSETKSITEHFSNVDELGNKVTGTRTAVTAHSESASTQQAPFSYADAVKKQAAAIKQTETYDDDASDKLLSNFHKTWTESESVFKSLGYTICEETTSQVVSHQTIVSSGKYPYSMKQQQLMALTMQVRVPKAEICTVCRRRAYPMDALIVDKKKYHKSCFCCEHCKNKLSLEIMSLSMDTFTVYTITNNSSSPMGTTIMDLGRNLRQEVVDLCPQMRNLNGDIPWTA</sequence>
<feature type="compositionally biased region" description="Basic and acidic residues" evidence="5">
    <location>
        <begin position="908"/>
        <end position="919"/>
    </location>
</feature>
<feature type="region of interest" description="Disordered" evidence="5">
    <location>
        <begin position="511"/>
        <end position="565"/>
    </location>
</feature>
<evidence type="ECO:0000256" key="1">
    <source>
        <dbReference type="ARBA" id="ARBA00022723"/>
    </source>
</evidence>
<feature type="compositionally biased region" description="Basic and acidic residues" evidence="5">
    <location>
        <begin position="216"/>
        <end position="268"/>
    </location>
</feature>
<feature type="domain" description="LIM zinc-binding" evidence="6">
    <location>
        <begin position="1076"/>
        <end position="1139"/>
    </location>
</feature>